<dbReference type="GO" id="GO:0015074">
    <property type="term" value="P:DNA integration"/>
    <property type="evidence" value="ECO:0007669"/>
    <property type="project" value="UniProtKB-KW"/>
</dbReference>
<dbReference type="RefSeq" id="WP_158953701.1">
    <property type="nucleotide sequence ID" value="NZ_CP046914.1"/>
</dbReference>
<dbReference type="InterPro" id="IPR038488">
    <property type="entry name" value="Integrase_DNA-bd_sf"/>
</dbReference>
<proteinExistence type="inferred from homology"/>
<accession>A0A7Z2JII2</accession>
<dbReference type="SUPFAM" id="SSF56349">
    <property type="entry name" value="DNA breaking-rejoining enzymes"/>
    <property type="match status" value="1"/>
</dbReference>
<keyword evidence="3" id="KW-0238">DNA-binding</keyword>
<evidence type="ECO:0000256" key="1">
    <source>
        <dbReference type="ARBA" id="ARBA00008857"/>
    </source>
</evidence>
<dbReference type="PANTHER" id="PTHR30629">
    <property type="entry name" value="PROPHAGE INTEGRASE"/>
    <property type="match status" value="1"/>
</dbReference>
<evidence type="ECO:0000256" key="2">
    <source>
        <dbReference type="ARBA" id="ARBA00022908"/>
    </source>
</evidence>
<dbReference type="KEGG" id="pacs:FAZ98_21790"/>
<dbReference type="InterPro" id="IPR010998">
    <property type="entry name" value="Integrase_recombinase_N"/>
</dbReference>
<gene>
    <name evidence="6" type="ORF">FAZ98_21790</name>
</gene>
<evidence type="ECO:0000256" key="3">
    <source>
        <dbReference type="ARBA" id="ARBA00023125"/>
    </source>
</evidence>
<dbReference type="Proteomes" id="UP000433577">
    <property type="component" value="Chromosome 2"/>
</dbReference>
<dbReference type="Gene3D" id="3.30.160.390">
    <property type="entry name" value="Integrase, DNA-binding domain"/>
    <property type="match status" value="1"/>
</dbReference>
<evidence type="ECO:0000313" key="6">
    <source>
        <dbReference type="EMBL" id="QGZ64355.1"/>
    </source>
</evidence>
<dbReference type="InterPro" id="IPR011010">
    <property type="entry name" value="DNA_brk_join_enz"/>
</dbReference>
<dbReference type="EMBL" id="CP046914">
    <property type="protein sequence ID" value="QGZ64355.1"/>
    <property type="molecule type" value="Genomic_DNA"/>
</dbReference>
<keyword evidence="7" id="KW-1185">Reference proteome</keyword>
<evidence type="ECO:0000313" key="7">
    <source>
        <dbReference type="Proteomes" id="UP000433577"/>
    </source>
</evidence>
<evidence type="ECO:0000259" key="4">
    <source>
        <dbReference type="Pfam" id="PF13356"/>
    </source>
</evidence>
<dbReference type="Pfam" id="PF13356">
    <property type="entry name" value="Arm-DNA-bind_3"/>
    <property type="match status" value="1"/>
</dbReference>
<dbReference type="InterPro" id="IPR050808">
    <property type="entry name" value="Phage_Integrase"/>
</dbReference>
<name>A0A7Z2JII2_9BURK</name>
<dbReference type="PANTHER" id="PTHR30629:SF2">
    <property type="entry name" value="PROPHAGE INTEGRASE INTS-RELATED"/>
    <property type="match status" value="1"/>
</dbReference>
<dbReference type="Pfam" id="PF22022">
    <property type="entry name" value="Phage_int_M"/>
    <property type="match status" value="1"/>
</dbReference>
<dbReference type="Gene3D" id="1.10.150.130">
    <property type="match status" value="1"/>
</dbReference>
<dbReference type="InterPro" id="IPR025166">
    <property type="entry name" value="Integrase_DNA_bind_dom"/>
</dbReference>
<dbReference type="AlphaFoldDB" id="A0A7Z2JII2"/>
<protein>
    <submittedName>
        <fullName evidence="6">DUF4102 domain-containing protein</fullName>
    </submittedName>
</protein>
<organism evidence="6 7">
    <name type="scientific">Paraburkholderia acidisoli</name>
    <dbReference type="NCBI Taxonomy" id="2571748"/>
    <lineage>
        <taxon>Bacteria</taxon>
        <taxon>Pseudomonadati</taxon>
        <taxon>Pseudomonadota</taxon>
        <taxon>Betaproteobacteria</taxon>
        <taxon>Burkholderiales</taxon>
        <taxon>Burkholderiaceae</taxon>
        <taxon>Paraburkholderia</taxon>
    </lineage>
</organism>
<comment type="similarity">
    <text evidence="1">Belongs to the 'phage' integrase family.</text>
</comment>
<evidence type="ECO:0000259" key="5">
    <source>
        <dbReference type="Pfam" id="PF22022"/>
    </source>
</evidence>
<feature type="domain" description="Phage integrase central" evidence="5">
    <location>
        <begin position="153"/>
        <end position="227"/>
    </location>
</feature>
<dbReference type="OrthoDB" id="9775880at2"/>
<sequence length="228" mass="25866">MLTQGFRFSVESKRRRRFVGNIVGENRSQTISESQLLKLTIADNDRTVRDGSGLSGKVHAGAKGRISVHFRYRYRFDGKSREMPLGAWPRDSLESIRVRFDETKLRVERGGDPAGQKKIVSQKLVLEQAEIVRREQQQAEHERQQAEQTLTLQAMFDEWLPEAMAENTADHARAVRRLLELHLLPQTGQLRVSDVKPEHIRQAVVTLISAGKISTAISLHIYAGAIFS</sequence>
<keyword evidence="2" id="KW-0229">DNA integration</keyword>
<reference evidence="6 7" key="1">
    <citation type="submission" date="2019-12" db="EMBL/GenBank/DDBJ databases">
        <title>Paraburkholderia acidiphila 7Q-K02 sp. nov and Paraburkholderia acidisoli DHF22 sp. nov., two strains isolated from forest soil.</title>
        <authorList>
            <person name="Gao Z."/>
            <person name="Qiu L."/>
        </authorList>
    </citation>
    <scope>NUCLEOTIDE SEQUENCE [LARGE SCALE GENOMIC DNA]</scope>
    <source>
        <strain evidence="6 7">DHF22</strain>
    </source>
</reference>
<feature type="domain" description="Integrase DNA-binding" evidence="4">
    <location>
        <begin position="45"/>
        <end position="118"/>
    </location>
</feature>
<dbReference type="InterPro" id="IPR053876">
    <property type="entry name" value="Phage_int_M"/>
</dbReference>
<dbReference type="GO" id="GO:0003677">
    <property type="term" value="F:DNA binding"/>
    <property type="evidence" value="ECO:0007669"/>
    <property type="project" value="UniProtKB-KW"/>
</dbReference>